<proteinExistence type="predicted"/>
<dbReference type="InterPro" id="IPR036770">
    <property type="entry name" value="Ankyrin_rpt-contain_sf"/>
</dbReference>
<protein>
    <submittedName>
        <fullName evidence="3">Ankyrin repeat family protein</fullName>
    </submittedName>
</protein>
<dbReference type="OrthoDB" id="9802764at2"/>
<dbReference type="EMBL" id="JMQA01000052">
    <property type="protein sequence ID" value="KFM93446.1"/>
    <property type="molecule type" value="Genomic_DNA"/>
</dbReference>
<dbReference type="SUPFAM" id="SSF48403">
    <property type="entry name" value="Ankyrin repeat"/>
    <property type="match status" value="1"/>
</dbReference>
<evidence type="ECO:0000313" key="4">
    <source>
        <dbReference type="Proteomes" id="UP000029278"/>
    </source>
</evidence>
<keyword evidence="4" id="KW-1185">Reference proteome</keyword>
<dbReference type="PATRIC" id="fig|44252.3.peg.6070"/>
<evidence type="ECO:0000313" key="3">
    <source>
        <dbReference type="EMBL" id="KFM93446.1"/>
    </source>
</evidence>
<gene>
    <name evidence="3" type="ORF">DJ90_4884</name>
</gene>
<dbReference type="STRING" id="44252.DJ90_4884"/>
<dbReference type="RefSeq" id="WP_051985793.1">
    <property type="nucleotide sequence ID" value="NZ_JAKOBR010000005.1"/>
</dbReference>
<dbReference type="InterPro" id="IPR002110">
    <property type="entry name" value="Ankyrin_rpt"/>
</dbReference>
<dbReference type="Gene3D" id="1.25.40.20">
    <property type="entry name" value="Ankyrin repeat-containing domain"/>
    <property type="match status" value="1"/>
</dbReference>
<organism evidence="3 4">
    <name type="scientific">Paenibacillus macerans</name>
    <name type="common">Bacillus macerans</name>
    <dbReference type="NCBI Taxonomy" id="44252"/>
    <lineage>
        <taxon>Bacteria</taxon>
        <taxon>Bacillati</taxon>
        <taxon>Bacillota</taxon>
        <taxon>Bacilli</taxon>
        <taxon>Bacillales</taxon>
        <taxon>Paenibacillaceae</taxon>
        <taxon>Paenibacillus</taxon>
    </lineage>
</organism>
<dbReference type="PROSITE" id="PS50088">
    <property type="entry name" value="ANK_REPEAT"/>
    <property type="match status" value="1"/>
</dbReference>
<dbReference type="GeneID" id="77010236"/>
<dbReference type="HOGENOM" id="CLU_966069_0_0_9"/>
<dbReference type="SMART" id="SM00248">
    <property type="entry name" value="ANK"/>
    <property type="match status" value="2"/>
</dbReference>
<feature type="repeat" description="ANK" evidence="1">
    <location>
        <begin position="234"/>
        <end position="266"/>
    </location>
</feature>
<dbReference type="Pfam" id="PF12796">
    <property type="entry name" value="Ank_2"/>
    <property type="match status" value="1"/>
</dbReference>
<name>A0A090Y5F9_PAEMA</name>
<evidence type="ECO:0000256" key="1">
    <source>
        <dbReference type="PROSITE-ProRule" id="PRU00023"/>
    </source>
</evidence>
<feature type="domain" description="DUF7919" evidence="2">
    <location>
        <begin position="4"/>
        <end position="111"/>
    </location>
</feature>
<dbReference type="AlphaFoldDB" id="A0A090Y5F9"/>
<evidence type="ECO:0000259" key="2">
    <source>
        <dbReference type="Pfam" id="PF25535"/>
    </source>
</evidence>
<dbReference type="InterPro" id="IPR057679">
    <property type="entry name" value="DUF7919"/>
</dbReference>
<sequence length="297" mass="34026">MTEYFRDFTFYSLHHFENAQNIGWMNKANDYSKGNVSSEFIENLLLYVKNPFNEIRMVPIKSNSTDFTALGSFEIRVITKDGKQKFAAPSMILHYVIEHNYCPPEEFMSAVINGPKPGSNEYEAYEKRYNIDCLWGEQDDIVVISEKLRNGVLNNDRKLIYDHSAFCNIITKDGSLLNVAIKSRNVELVKDLILLGADLNKFSGIELNNAVAESENEIVRLLLTHNIMIDVSTPKSNPLFTAIRKGNYEASKILLEYGIDANVKYTNEFMKNMDAFTLAERCKQDRIVELLEGYIVQ</sequence>
<reference evidence="3 4" key="1">
    <citation type="submission" date="2014-04" db="EMBL/GenBank/DDBJ databases">
        <authorList>
            <person name="Bishop-Lilly K.A."/>
            <person name="Broomall S.M."/>
            <person name="Chain P.S."/>
            <person name="Chertkov O."/>
            <person name="Coyne S.R."/>
            <person name="Daligault H.E."/>
            <person name="Davenport K.W."/>
            <person name="Erkkila T."/>
            <person name="Frey K.G."/>
            <person name="Gibbons H.S."/>
            <person name="Gu W."/>
            <person name="Jaissle J."/>
            <person name="Johnson S.L."/>
            <person name="Koroleva G.I."/>
            <person name="Ladner J.T."/>
            <person name="Lo C.-C."/>
            <person name="Minogue T.D."/>
            <person name="Munk C."/>
            <person name="Palacios G.F."/>
            <person name="Redden C.L."/>
            <person name="Rosenzweig C.N."/>
            <person name="Scholz M.B."/>
            <person name="Teshima H."/>
            <person name="Xu Y."/>
        </authorList>
    </citation>
    <scope>NUCLEOTIDE SEQUENCE [LARGE SCALE GENOMIC DNA]</scope>
    <source>
        <strain evidence="3 4">8244</strain>
    </source>
</reference>
<dbReference type="Proteomes" id="UP000029278">
    <property type="component" value="Unassembled WGS sequence"/>
</dbReference>
<comment type="caution">
    <text evidence="3">The sequence shown here is derived from an EMBL/GenBank/DDBJ whole genome shotgun (WGS) entry which is preliminary data.</text>
</comment>
<dbReference type="Pfam" id="PF25535">
    <property type="entry name" value="DUF7919"/>
    <property type="match status" value="1"/>
</dbReference>
<keyword evidence="1" id="KW-0040">ANK repeat</keyword>
<accession>A0A090Y5F9</accession>